<feature type="domain" description="Gamma-tubulin complex component 6 N-terminal" evidence="11">
    <location>
        <begin position="17"/>
        <end position="302"/>
    </location>
</feature>
<dbReference type="GO" id="GO:0000922">
    <property type="term" value="C:spindle pole"/>
    <property type="evidence" value="ECO:0007669"/>
    <property type="project" value="InterPro"/>
</dbReference>
<evidence type="ECO:0000256" key="3">
    <source>
        <dbReference type="ARBA" id="ARBA00022490"/>
    </source>
</evidence>
<accession>A0AAN8Q159</accession>
<comment type="subunit">
    <text evidence="7">Component of the gamma-tubulin ring complex (gTuRC) consisting of TUBGCP2, TUBGCP3, TUBGCP4, TUBGCP5 and TUBGCP6 and gamma-tubulin TUBG1 or TUBG2. TUBGCP2, TUBGCP3, TUBGCP4, TUBGCP5 and TUBGCP6 assemble in a 5:5:2:1:1 stoichiometry; each is associated with a gamma-tubulin, thereby arranging 14 gamma-tubulins in a helical manner. Gamma-tubulin at the first position is blocked by TUBGCP3 at the last position, allowing 13 protafilaments to grow into a microtubule. The gTuRC (via TUBGCP3 and TUBGCP6) interacts with ACTB and MZT1; the interactions form a luminal bridge that stabilizes the initial structure during complex assembly. The gTuRC (via TUBGCP2) interacts with MZT2A/MZT2B and CDK5RAP2 (via CM1 motif); the interactions play a role in gTuRC activation.</text>
</comment>
<comment type="similarity">
    <text evidence="2">Belongs to the TUBGCP family.</text>
</comment>
<dbReference type="FunFam" id="1.20.120.1900:FF:000004">
    <property type="entry name" value="gamma-tubulin complex component 6 isoform X1"/>
    <property type="match status" value="1"/>
</dbReference>
<feature type="region of interest" description="Disordered" evidence="8">
    <location>
        <begin position="891"/>
        <end position="936"/>
    </location>
</feature>
<dbReference type="GO" id="GO:0000278">
    <property type="term" value="P:mitotic cell cycle"/>
    <property type="evidence" value="ECO:0007669"/>
    <property type="project" value="TreeGrafter"/>
</dbReference>
<feature type="compositionally biased region" description="Basic and acidic residues" evidence="8">
    <location>
        <begin position="984"/>
        <end position="1002"/>
    </location>
</feature>
<evidence type="ECO:0000256" key="8">
    <source>
        <dbReference type="SAM" id="MobiDB-lite"/>
    </source>
</evidence>
<sequence>MKGKQKLRNQPVCKEVETVLCYAFNLRLQRRFDDASRLEQLLEKVLKTNKDSPNCEILSVLTFITLLTDSRQDKNSSDVPVIGYNGRKVPIVYADCENKVSLPDGPLCYGDSQMPQHDSLWYMHYPRHIFETKGIILKSTEEKKRNIFELTPGSSLSGNGLFSVKGCMNDEYERTNTQTLFGALVQSKTTSLDVKLEIPDFKEDGYIPEIKIPKTISSSQLSEDEGFVETKSEIFSSTASLGDSFYEDDNIWERALHHTLNKHHTWERVGLEAGTTEQPYLTEAGSEACNKLWLYKTQQISLLFKEPTLFNRIEISQQEMAKDVLNLMIGVQSTTFIADENNNSFHFKPGVYVSGITSEALESFLSEFMDCGTTYKQLESFSKPLTIDSFYEAGLVFQAFTTAIRKVLQYYRGIVLNMSQDSTLMEIKYMCHKILNQQDYLLKLCQYRSNSSENAKFPKGIELISYLYQETLETNCTDNYPVMLSILQTTCAPFTIFLQNWVFHGIFQDLYGEFTIQVNHQLLESRDRQYWTSSYTMTSKNIEDCVPIFLSSMASDIINCGKTLNLLKLCYPDHFMCNISDKELPRVTITFSEEELRAIYTSSQMYTSRMKQIARQVTLSRKENQRRIEQAKQDMIGKANTLATKEMIRIQTIVMDQKKAEDTRKRQEFQRLKDQMKEDLQRRATTIEDTKADDKQYMDAFTKRELAMTEEEKILEEQARQEVIAHYAELSEEATRREQKALWKVRRARLDLKRTQFLIDDADFWEKEIIDHEEARNVLKDTDVELPQWAKTSTHSSIESIEPRSKWNDRPKIETLSEEPVVYEEYTEKEHKDVDVGDKLSDVVLNSNIPGISEESSSQGVSDNAFTVDGISAENSVENTAHADTKDICKEKESETPIPLDDKLDTPSATTPVKTSVKLNESISATSESEPSPEKYHVQLCETASATKETTEFKEANLVIKMVSDKHTSLETVEEETQKVSVKMVDEKHSSKESKSVEEKSQIRTNPNFHPSIETDISDQHPIKKLMPGARHASDETQQKEWKVKLKHKYGHVSEMSKESSKLIPRLKPTPRQHFSFESNFKDYGIKPKIRISKNMSVNKRSDETDSGPKIRTNVNLDFHPSKQSTFVDRGLLRSEIFKERNVYGHSSDSSVQKLLYAHAEGRPESDIGNPLKQLLPAQDWPVLPVEPFDTEFDFLMDFPKVDLMSSIPFASLGSFGNYGVGQKNDVEKYKYLSLPSVLKQSMMTPLKAQISLVNKSVIDYFFVELKMENHFEGLRRYLFMEDGDFSQILSDTLFDKLATNPLPQEMLNPVFLNGVLKKSLQSSMQSNDKIADKLSFVLKFIPSSFQLTSHDTLDCLELQYKVDWPINIVLTDGCMSKYGLVFSFMMQLKRIVWVLKDVWYRLKRDSLVKKAGNSPQFRHFQLFRQEMQHFVKVMQGYIANQVIHVTWQEFQDALNKDVGDLDDLYKVHGQYLEKAIFRCLLNKKAKPVMKIIQDIFSLILKFRIQLLSGSWKASDNSIIHSNFQQVSASYKAFRQYSVFLFDVVNKLAIRGYQPHLQELLLRLNFNNYYKDQ</sequence>
<dbReference type="GO" id="GO:0007020">
    <property type="term" value="P:microtubule nucleation"/>
    <property type="evidence" value="ECO:0007669"/>
    <property type="project" value="InterPro"/>
</dbReference>
<proteinExistence type="inferred from homology"/>
<gene>
    <name evidence="12" type="ORF">SNE40_012430</name>
</gene>
<evidence type="ECO:0000259" key="10">
    <source>
        <dbReference type="Pfam" id="PF17681"/>
    </source>
</evidence>
<dbReference type="InterPro" id="IPR007259">
    <property type="entry name" value="GCP"/>
</dbReference>
<feature type="region of interest" description="Disordered" evidence="8">
    <location>
        <begin position="981"/>
        <end position="1015"/>
    </location>
</feature>
<dbReference type="InterPro" id="IPR041470">
    <property type="entry name" value="GCP_N"/>
</dbReference>
<dbReference type="InterPro" id="IPR045818">
    <property type="entry name" value="GCP6_N"/>
</dbReference>
<dbReference type="InterPro" id="IPR040457">
    <property type="entry name" value="GCP_C"/>
</dbReference>
<dbReference type="PANTHER" id="PTHR19302:SF70">
    <property type="entry name" value="GAMMA-TUBULIN COMPLEX COMPONENT 6"/>
    <property type="match status" value="1"/>
</dbReference>
<evidence type="ECO:0000313" key="12">
    <source>
        <dbReference type="EMBL" id="KAK6180240.1"/>
    </source>
</evidence>
<evidence type="ECO:0000313" key="13">
    <source>
        <dbReference type="Proteomes" id="UP001347796"/>
    </source>
</evidence>
<evidence type="ECO:0000256" key="4">
    <source>
        <dbReference type="ARBA" id="ARBA00022701"/>
    </source>
</evidence>
<dbReference type="Pfam" id="PF17681">
    <property type="entry name" value="GCP_N_terminal"/>
    <property type="match status" value="1"/>
</dbReference>
<feature type="compositionally biased region" description="Polar residues" evidence="8">
    <location>
        <begin position="907"/>
        <end position="930"/>
    </location>
</feature>
<feature type="domain" description="Gamma tubulin complex component protein N-terminal" evidence="10">
    <location>
        <begin position="322"/>
        <end position="618"/>
    </location>
</feature>
<name>A0AAN8Q159_PATCE</name>
<comment type="subcellular location">
    <subcellularLocation>
        <location evidence="1">Cytoplasm</location>
        <location evidence="1">Cytoskeleton</location>
        <location evidence="1">Microtubule organizing center</location>
        <location evidence="1">Centrosome</location>
    </subcellularLocation>
</comment>
<dbReference type="PANTHER" id="PTHR19302">
    <property type="entry name" value="GAMMA TUBULIN COMPLEX PROTEIN"/>
    <property type="match status" value="1"/>
</dbReference>
<evidence type="ECO:0000256" key="7">
    <source>
        <dbReference type="ARBA" id="ARBA00093551"/>
    </source>
</evidence>
<feature type="compositionally biased region" description="Basic and acidic residues" evidence="8">
    <location>
        <begin position="891"/>
        <end position="905"/>
    </location>
</feature>
<protein>
    <recommendedName>
        <fullName evidence="6">Gamma-tubulin complex component 6</fullName>
    </recommendedName>
</protein>
<reference evidence="12 13" key="1">
    <citation type="submission" date="2024-01" db="EMBL/GenBank/DDBJ databases">
        <title>The genome of the rayed Mediterranean limpet Patella caerulea (Linnaeus, 1758).</title>
        <authorList>
            <person name="Anh-Thu Weber A."/>
            <person name="Halstead-Nussloch G."/>
        </authorList>
    </citation>
    <scope>NUCLEOTIDE SEQUENCE [LARGE SCALE GENOMIC DNA]</scope>
    <source>
        <strain evidence="12">AATW-2023a</strain>
        <tissue evidence="12">Whole specimen</tissue>
    </source>
</reference>
<dbReference type="Pfam" id="PF04130">
    <property type="entry name" value="GCP_C_terminal"/>
    <property type="match status" value="1"/>
</dbReference>
<dbReference type="InterPro" id="IPR042241">
    <property type="entry name" value="GCP_C_sf"/>
</dbReference>
<dbReference type="GO" id="GO:0051225">
    <property type="term" value="P:spindle assembly"/>
    <property type="evidence" value="ECO:0007669"/>
    <property type="project" value="TreeGrafter"/>
</dbReference>
<keyword evidence="3" id="KW-0963">Cytoplasm</keyword>
<dbReference type="Proteomes" id="UP001347796">
    <property type="component" value="Unassembled WGS sequence"/>
</dbReference>
<organism evidence="12 13">
    <name type="scientific">Patella caerulea</name>
    <name type="common">Rayed Mediterranean limpet</name>
    <dbReference type="NCBI Taxonomy" id="87958"/>
    <lineage>
        <taxon>Eukaryota</taxon>
        <taxon>Metazoa</taxon>
        <taxon>Spiralia</taxon>
        <taxon>Lophotrochozoa</taxon>
        <taxon>Mollusca</taxon>
        <taxon>Gastropoda</taxon>
        <taxon>Patellogastropoda</taxon>
        <taxon>Patelloidea</taxon>
        <taxon>Patellidae</taxon>
        <taxon>Patella</taxon>
    </lineage>
</organism>
<dbReference type="GO" id="GO:0000930">
    <property type="term" value="C:gamma-tubulin complex"/>
    <property type="evidence" value="ECO:0007669"/>
    <property type="project" value="TreeGrafter"/>
</dbReference>
<keyword evidence="4" id="KW-0493">Microtubule</keyword>
<evidence type="ECO:0000256" key="1">
    <source>
        <dbReference type="ARBA" id="ARBA00004300"/>
    </source>
</evidence>
<dbReference type="GO" id="GO:0005874">
    <property type="term" value="C:microtubule"/>
    <property type="evidence" value="ECO:0007669"/>
    <property type="project" value="UniProtKB-KW"/>
</dbReference>
<dbReference type="Gene3D" id="1.20.120.1900">
    <property type="entry name" value="Gamma-tubulin complex, C-terminal domain"/>
    <property type="match status" value="1"/>
</dbReference>
<dbReference type="GO" id="GO:0005813">
    <property type="term" value="C:centrosome"/>
    <property type="evidence" value="ECO:0007669"/>
    <property type="project" value="UniProtKB-SubCell"/>
</dbReference>
<evidence type="ECO:0000256" key="2">
    <source>
        <dbReference type="ARBA" id="ARBA00010337"/>
    </source>
</evidence>
<dbReference type="GO" id="GO:0051011">
    <property type="term" value="F:microtubule minus-end binding"/>
    <property type="evidence" value="ECO:0007669"/>
    <property type="project" value="TreeGrafter"/>
</dbReference>
<dbReference type="GO" id="GO:0031122">
    <property type="term" value="P:cytoplasmic microtubule organization"/>
    <property type="evidence" value="ECO:0007669"/>
    <property type="project" value="TreeGrafter"/>
</dbReference>
<dbReference type="GO" id="GO:0043015">
    <property type="term" value="F:gamma-tubulin binding"/>
    <property type="evidence" value="ECO:0007669"/>
    <property type="project" value="InterPro"/>
</dbReference>
<dbReference type="EMBL" id="JAZGQO010000008">
    <property type="protein sequence ID" value="KAK6180240.1"/>
    <property type="molecule type" value="Genomic_DNA"/>
</dbReference>
<evidence type="ECO:0000259" key="11">
    <source>
        <dbReference type="Pfam" id="PF19340"/>
    </source>
</evidence>
<evidence type="ECO:0000256" key="5">
    <source>
        <dbReference type="ARBA" id="ARBA00023212"/>
    </source>
</evidence>
<dbReference type="GO" id="GO:0051321">
    <property type="term" value="P:meiotic cell cycle"/>
    <property type="evidence" value="ECO:0007669"/>
    <property type="project" value="TreeGrafter"/>
</dbReference>
<keyword evidence="5" id="KW-0206">Cytoskeleton</keyword>
<comment type="caution">
    <text evidence="12">The sequence shown here is derived from an EMBL/GenBank/DDBJ whole genome shotgun (WGS) entry which is preliminary data.</text>
</comment>
<evidence type="ECO:0000256" key="6">
    <source>
        <dbReference type="ARBA" id="ARBA00071901"/>
    </source>
</evidence>
<keyword evidence="13" id="KW-1185">Reference proteome</keyword>
<evidence type="ECO:0000259" key="9">
    <source>
        <dbReference type="Pfam" id="PF04130"/>
    </source>
</evidence>
<feature type="domain" description="Gamma tubulin complex component C-terminal" evidence="9">
    <location>
        <begin position="1270"/>
        <end position="1570"/>
    </location>
</feature>
<dbReference type="Pfam" id="PF19340">
    <property type="entry name" value="GCP6_N"/>
    <property type="match status" value="1"/>
</dbReference>